<proteinExistence type="predicted"/>
<dbReference type="AlphaFoldDB" id="A0AAV3Q6L3"/>
<sequence>MSGIDTSIALYKLHVDSMYKPIKQNKQTFNDEKNQVVKIEVELLLKADAIRELQFPEWIANVVLVKKPNGTWRMCTDFTSLNKACPKYFYHLPCLARLVDGSAGHEVFDFMDAS</sequence>
<dbReference type="PANTHER" id="PTHR24559:SF431">
    <property type="entry name" value="RNA-DIRECTED DNA POLYMERASE HOMOLOG"/>
    <property type="match status" value="1"/>
</dbReference>
<dbReference type="SUPFAM" id="SSF56672">
    <property type="entry name" value="DNA/RNA polymerases"/>
    <property type="match status" value="1"/>
</dbReference>
<evidence type="ECO:0000313" key="2">
    <source>
        <dbReference type="Proteomes" id="UP001454036"/>
    </source>
</evidence>
<protein>
    <recommendedName>
        <fullName evidence="3">Transposon Ty3-I Gag-Pol polyprotein</fullName>
    </recommendedName>
</protein>
<evidence type="ECO:0000313" key="1">
    <source>
        <dbReference type="EMBL" id="GAA0159712.1"/>
    </source>
</evidence>
<dbReference type="InterPro" id="IPR043502">
    <property type="entry name" value="DNA/RNA_pol_sf"/>
</dbReference>
<evidence type="ECO:0008006" key="3">
    <source>
        <dbReference type="Google" id="ProtNLM"/>
    </source>
</evidence>
<organism evidence="1 2">
    <name type="scientific">Lithospermum erythrorhizon</name>
    <name type="common">Purple gromwell</name>
    <name type="synonym">Lithospermum officinale var. erythrorhizon</name>
    <dbReference type="NCBI Taxonomy" id="34254"/>
    <lineage>
        <taxon>Eukaryota</taxon>
        <taxon>Viridiplantae</taxon>
        <taxon>Streptophyta</taxon>
        <taxon>Embryophyta</taxon>
        <taxon>Tracheophyta</taxon>
        <taxon>Spermatophyta</taxon>
        <taxon>Magnoliopsida</taxon>
        <taxon>eudicotyledons</taxon>
        <taxon>Gunneridae</taxon>
        <taxon>Pentapetalae</taxon>
        <taxon>asterids</taxon>
        <taxon>lamiids</taxon>
        <taxon>Boraginales</taxon>
        <taxon>Boraginaceae</taxon>
        <taxon>Boraginoideae</taxon>
        <taxon>Lithospermeae</taxon>
        <taxon>Lithospermum</taxon>
    </lineage>
</organism>
<dbReference type="Gene3D" id="3.10.10.10">
    <property type="entry name" value="HIV Type 1 Reverse Transcriptase, subunit A, domain 1"/>
    <property type="match status" value="1"/>
</dbReference>
<dbReference type="InterPro" id="IPR053134">
    <property type="entry name" value="RNA-dir_DNA_polymerase"/>
</dbReference>
<accession>A0AAV3Q6L3</accession>
<keyword evidence="2" id="KW-1185">Reference proteome</keyword>
<dbReference type="PANTHER" id="PTHR24559">
    <property type="entry name" value="TRANSPOSON TY3-I GAG-POL POLYPROTEIN"/>
    <property type="match status" value="1"/>
</dbReference>
<dbReference type="Proteomes" id="UP001454036">
    <property type="component" value="Unassembled WGS sequence"/>
</dbReference>
<reference evidence="1 2" key="1">
    <citation type="submission" date="2024-01" db="EMBL/GenBank/DDBJ databases">
        <title>The complete chloroplast genome sequence of Lithospermum erythrorhizon: insights into the phylogenetic relationship among Boraginaceae species and the maternal lineages of purple gromwells.</title>
        <authorList>
            <person name="Okada T."/>
            <person name="Watanabe K."/>
        </authorList>
    </citation>
    <scope>NUCLEOTIDE SEQUENCE [LARGE SCALE GENOMIC DNA]</scope>
</reference>
<gene>
    <name evidence="1" type="ORF">LIER_16426</name>
</gene>
<comment type="caution">
    <text evidence="1">The sequence shown here is derived from an EMBL/GenBank/DDBJ whole genome shotgun (WGS) entry which is preliminary data.</text>
</comment>
<dbReference type="EMBL" id="BAABME010003668">
    <property type="protein sequence ID" value="GAA0159712.1"/>
    <property type="molecule type" value="Genomic_DNA"/>
</dbReference>
<name>A0AAV3Q6L3_LITER</name>